<dbReference type="InterPro" id="IPR023214">
    <property type="entry name" value="HAD_sf"/>
</dbReference>
<evidence type="ECO:0000256" key="1">
    <source>
        <dbReference type="ARBA" id="ARBA00005199"/>
    </source>
</evidence>
<dbReference type="PANTHER" id="PTHR43768">
    <property type="entry name" value="TREHALOSE 6-PHOSPHATE PHOSPHATASE"/>
    <property type="match status" value="1"/>
</dbReference>
<reference evidence="7 8" key="1">
    <citation type="journal article" date="2012" name="J. Bacteriol.">
        <title>Complete genome sequence of Enterobacter aerogenes KCTC 2190.</title>
        <authorList>
            <person name="Shin S.H."/>
            <person name="Kim S."/>
            <person name="Kim J.Y."/>
            <person name="Lee S."/>
            <person name="Um Y."/>
            <person name="Oh M.K."/>
            <person name="Kim Y.R."/>
            <person name="Lee J."/>
            <person name="Yang K.S."/>
        </authorList>
    </citation>
    <scope>NUCLEOTIDE SEQUENCE [LARGE SCALE GENOMIC DNA]</scope>
    <source>
        <strain evidence="7 8">KCTC 2190</strain>
    </source>
</reference>
<dbReference type="InterPro" id="IPR036412">
    <property type="entry name" value="HAD-like_sf"/>
</dbReference>
<dbReference type="UniPathway" id="UPA00299"/>
<evidence type="ECO:0000313" key="7">
    <source>
        <dbReference type="EMBL" id="AEG99488.1"/>
    </source>
</evidence>
<dbReference type="PATRIC" id="fig|1028307.3.peg.4547"/>
<comment type="function">
    <text evidence="6">Removes the phosphate from trehalose 6-phosphate to produce free trehalose.</text>
</comment>
<comment type="pathway">
    <text evidence="1 6">Glycan biosynthesis; trehalose biosynthesis.</text>
</comment>
<organism evidence="7 8">
    <name type="scientific">Klebsiella aerogenes (strain ATCC 13048 / DSM 30053 / CCUG 1429 / JCM 1235 / KCTC 2190 / NBRC 13534 / NCIMB 10102 / NCTC 10006 / CDC 819-56)</name>
    <name type="common">Enterobacter aerogenes</name>
    <dbReference type="NCBI Taxonomy" id="1028307"/>
    <lineage>
        <taxon>Bacteria</taxon>
        <taxon>Pseudomonadati</taxon>
        <taxon>Pseudomonadota</taxon>
        <taxon>Gammaproteobacteria</taxon>
        <taxon>Enterobacterales</taxon>
        <taxon>Enterobacteriaceae</taxon>
        <taxon>Klebsiella/Raoultella group</taxon>
        <taxon>Klebsiella</taxon>
    </lineage>
</organism>
<dbReference type="PANTHER" id="PTHR43768:SF3">
    <property type="entry name" value="TREHALOSE 6-PHOSPHATE PHOSPHATASE"/>
    <property type="match status" value="1"/>
</dbReference>
<keyword evidence="3 6" id="KW-0479">Metal-binding</keyword>
<dbReference type="KEGG" id="eae:EAE_22945"/>
<evidence type="ECO:0000256" key="6">
    <source>
        <dbReference type="RuleBase" id="RU361117"/>
    </source>
</evidence>
<keyword evidence="4 6" id="KW-0378">Hydrolase</keyword>
<keyword evidence="8" id="KW-1185">Reference proteome</keyword>
<dbReference type="Proteomes" id="UP000008881">
    <property type="component" value="Chromosome"/>
</dbReference>
<keyword evidence="5 6" id="KW-0460">Magnesium</keyword>
<dbReference type="RefSeq" id="WP_015365971.1">
    <property type="nucleotide sequence ID" value="NC_015663.1"/>
</dbReference>
<dbReference type="NCBIfam" id="TIGR00685">
    <property type="entry name" value="T6PP"/>
    <property type="match status" value="1"/>
</dbReference>
<comment type="cofactor">
    <cofactor evidence="6">
        <name>Mg(2+)</name>
        <dbReference type="ChEBI" id="CHEBI:18420"/>
    </cofactor>
</comment>
<dbReference type="Pfam" id="PF02358">
    <property type="entry name" value="Trehalose_PPase"/>
    <property type="match status" value="1"/>
</dbReference>
<dbReference type="EC" id="3.1.3.12" evidence="6"/>
<accession>A0A0H3FUM9</accession>
<evidence type="ECO:0000256" key="4">
    <source>
        <dbReference type="ARBA" id="ARBA00022801"/>
    </source>
</evidence>
<dbReference type="GO" id="GO:0004805">
    <property type="term" value="F:trehalose-phosphatase activity"/>
    <property type="evidence" value="ECO:0007669"/>
    <property type="project" value="UniProtKB-EC"/>
</dbReference>
<proteinExistence type="inferred from homology"/>
<dbReference type="NCBIfam" id="NF007560">
    <property type="entry name" value="PRK10187.1"/>
    <property type="match status" value="1"/>
</dbReference>
<evidence type="ECO:0000256" key="2">
    <source>
        <dbReference type="ARBA" id="ARBA00008770"/>
    </source>
</evidence>
<evidence type="ECO:0000256" key="3">
    <source>
        <dbReference type="ARBA" id="ARBA00022723"/>
    </source>
</evidence>
<dbReference type="InterPro" id="IPR044651">
    <property type="entry name" value="OTSB-like"/>
</dbReference>
<dbReference type="Gene3D" id="3.30.70.1020">
    <property type="entry name" value="Trehalose-6-phosphate phosphatase related protein, domain 2"/>
    <property type="match status" value="1"/>
</dbReference>
<dbReference type="EMBL" id="CP002824">
    <property type="protein sequence ID" value="AEG99488.1"/>
    <property type="molecule type" value="Genomic_DNA"/>
</dbReference>
<name>A0A0H3FUM9_KLEAK</name>
<dbReference type="AlphaFoldDB" id="A0A0H3FUM9"/>
<dbReference type="eggNOG" id="COG1877">
    <property type="taxonomic scope" value="Bacteria"/>
</dbReference>
<dbReference type="GeneID" id="93312754"/>
<dbReference type="CDD" id="cd01627">
    <property type="entry name" value="HAD_TPP"/>
    <property type="match status" value="1"/>
</dbReference>
<comment type="similarity">
    <text evidence="2 6">Belongs to the trehalose phosphatase family.</text>
</comment>
<gene>
    <name evidence="7" type="ordered locus">EAE_22945</name>
</gene>
<dbReference type="GO" id="GO:0000287">
    <property type="term" value="F:magnesium ion binding"/>
    <property type="evidence" value="ECO:0007669"/>
    <property type="project" value="UniProtKB-ARBA"/>
</dbReference>
<dbReference type="OrthoDB" id="9814913at2"/>
<dbReference type="SUPFAM" id="SSF56784">
    <property type="entry name" value="HAD-like"/>
    <property type="match status" value="1"/>
</dbReference>
<comment type="catalytic activity">
    <reaction evidence="6">
        <text>alpha,alpha-trehalose 6-phosphate + H2O = alpha,alpha-trehalose + phosphate</text>
        <dbReference type="Rhea" id="RHEA:23420"/>
        <dbReference type="ChEBI" id="CHEBI:15377"/>
        <dbReference type="ChEBI" id="CHEBI:16551"/>
        <dbReference type="ChEBI" id="CHEBI:43474"/>
        <dbReference type="ChEBI" id="CHEBI:58429"/>
        <dbReference type="EC" id="3.1.3.12"/>
    </reaction>
</comment>
<sequence>MADQISVPPELTGNHAFFLDLDGTLADIKPHPDQVVIPEDVLQMLRLLAQRQHDAVALISGRSLTELDELTRHWRLPLAGVHGAERRDINGKRHDVSLPPALSREVGEALTSALQALPGSELEDKGIAFALHYRQAPQHQSAILALAQDIVQRYPILAIQQGKCVVEIKPRGINKGEAIAAFMREAPFAGRKPVFIGDDLTDEAGFTMVNQLGGVSIKVGQGDTQARWRLANVAAVHQWLRHVVGNMQSLDVFTNGRDDHESFSRSI</sequence>
<dbReference type="Gene3D" id="3.40.50.1000">
    <property type="entry name" value="HAD superfamily/HAD-like"/>
    <property type="match status" value="1"/>
</dbReference>
<dbReference type="GO" id="GO:0005992">
    <property type="term" value="P:trehalose biosynthetic process"/>
    <property type="evidence" value="ECO:0007669"/>
    <property type="project" value="UniProtKB-UniPathway"/>
</dbReference>
<dbReference type="NCBIfam" id="TIGR01484">
    <property type="entry name" value="HAD-SF-IIB"/>
    <property type="match status" value="1"/>
</dbReference>
<dbReference type="HOGENOM" id="CLU_037265_2_0_6"/>
<dbReference type="InterPro" id="IPR006379">
    <property type="entry name" value="HAD-SF_hydro_IIB"/>
</dbReference>
<evidence type="ECO:0000313" key="8">
    <source>
        <dbReference type="Proteomes" id="UP000008881"/>
    </source>
</evidence>
<dbReference type="InterPro" id="IPR003337">
    <property type="entry name" value="Trehalose_PPase"/>
</dbReference>
<protein>
    <recommendedName>
        <fullName evidence="6">Trehalose 6-phosphate phosphatase</fullName>
        <ecNumber evidence="6">3.1.3.12</ecNumber>
    </recommendedName>
</protein>
<evidence type="ECO:0000256" key="5">
    <source>
        <dbReference type="ARBA" id="ARBA00022842"/>
    </source>
</evidence>